<dbReference type="GO" id="GO:0008108">
    <property type="term" value="F:UDP-glucose:hexose-1-phosphate uridylyltransferase activity"/>
    <property type="evidence" value="ECO:0007669"/>
    <property type="project" value="UniProtKB-UniRule"/>
</dbReference>
<keyword evidence="10 17" id="KW-0299">Galactose metabolism</keyword>
<feature type="binding site" description="in other chain" evidence="14">
    <location>
        <position position="155"/>
    </location>
    <ligand>
        <name>UDP-alpha-D-glucose</name>
        <dbReference type="ChEBI" id="CHEBI:58885"/>
        <note>ligand shared between dimeric partners</note>
    </ligand>
</feature>
<evidence type="ECO:0000256" key="4">
    <source>
        <dbReference type="ARBA" id="ARBA00012384"/>
    </source>
</evidence>
<feature type="binding site" evidence="16">
    <location>
        <position position="283"/>
    </location>
    <ligand>
        <name>Fe cation</name>
        <dbReference type="ChEBI" id="CHEBI:24875"/>
    </ligand>
</feature>
<evidence type="ECO:0000313" key="22">
    <source>
        <dbReference type="Proteomes" id="UP000198432"/>
    </source>
</evidence>
<dbReference type="AlphaFoldDB" id="A0A239I7S5"/>
<organism evidence="21 22">
    <name type="scientific">Pontibacter ummariensis</name>
    <dbReference type="NCBI Taxonomy" id="1610492"/>
    <lineage>
        <taxon>Bacteria</taxon>
        <taxon>Pseudomonadati</taxon>
        <taxon>Bacteroidota</taxon>
        <taxon>Cytophagia</taxon>
        <taxon>Cytophagales</taxon>
        <taxon>Hymenobacteraceae</taxon>
        <taxon>Pontibacter</taxon>
    </lineage>
</organism>
<dbReference type="InterPro" id="IPR005850">
    <property type="entry name" value="GalP_Utransf_C"/>
</dbReference>
<name>A0A239I7S5_9BACT</name>
<dbReference type="PROSITE" id="PS00117">
    <property type="entry name" value="GAL_P_UDP_TRANSF_I"/>
    <property type="match status" value="1"/>
</dbReference>
<dbReference type="InterPro" id="IPR001937">
    <property type="entry name" value="GalP_UDPtransf1"/>
</dbReference>
<accession>A0A239I7S5</accession>
<feature type="binding site" evidence="14">
    <location>
        <begin position="313"/>
        <end position="314"/>
    </location>
    <ligand>
        <name>UDP-alpha-D-glucose</name>
        <dbReference type="ChEBI" id="CHEBI:58885"/>
        <note>ligand shared between dimeric partners</note>
    </ligand>
</feature>
<dbReference type="FunFam" id="3.30.428.10:FF:000001">
    <property type="entry name" value="Galactose-1-phosphate uridylyltransferase"/>
    <property type="match status" value="1"/>
</dbReference>
<evidence type="ECO:0000256" key="5">
    <source>
        <dbReference type="ARBA" id="ARBA00016340"/>
    </source>
</evidence>
<feature type="binding site" evidence="16">
    <location>
        <position position="184"/>
    </location>
    <ligand>
        <name>Fe cation</name>
        <dbReference type="ChEBI" id="CHEBI:24875"/>
    </ligand>
</feature>
<feature type="binding site" description="in other chain" evidence="14">
    <location>
        <begin position="77"/>
        <end position="78"/>
    </location>
    <ligand>
        <name>UDP-alpha-D-glucose</name>
        <dbReference type="ChEBI" id="CHEBI:58885"/>
        <note>ligand shared between dimeric partners</note>
    </ligand>
</feature>
<evidence type="ECO:0000256" key="6">
    <source>
        <dbReference type="ARBA" id="ARBA00022679"/>
    </source>
</evidence>
<protein>
    <recommendedName>
        <fullName evidence="5 12">Galactose-1-phosphate uridylyltransferase</fullName>
        <ecNumber evidence="4 12">2.7.7.12</ecNumber>
    </recommendedName>
</protein>
<evidence type="ECO:0000259" key="20">
    <source>
        <dbReference type="Pfam" id="PF02744"/>
    </source>
</evidence>
<feature type="binding site" evidence="16">
    <location>
        <position position="300"/>
    </location>
    <ligand>
        <name>Fe cation</name>
        <dbReference type="ChEBI" id="CHEBI:24875"/>
    </ligand>
</feature>
<feature type="binding site" evidence="15">
    <location>
        <position position="115"/>
    </location>
    <ligand>
        <name>Zn(2+)</name>
        <dbReference type="ChEBI" id="CHEBI:29105"/>
    </ligand>
</feature>
<feature type="binding site" evidence="16">
    <location>
        <position position="298"/>
    </location>
    <ligand>
        <name>Fe cation</name>
        <dbReference type="ChEBI" id="CHEBI:24875"/>
    </ligand>
</feature>
<dbReference type="CDD" id="cd00608">
    <property type="entry name" value="GalT"/>
    <property type="match status" value="1"/>
</dbReference>
<evidence type="ECO:0000256" key="8">
    <source>
        <dbReference type="ARBA" id="ARBA00022723"/>
    </source>
</evidence>
<evidence type="ECO:0000256" key="13">
    <source>
        <dbReference type="PIRSR" id="PIRSR000808-1"/>
    </source>
</evidence>
<dbReference type="PANTHER" id="PTHR11943:SF1">
    <property type="entry name" value="GALACTOSE-1-PHOSPHATE URIDYLYLTRANSFERASE"/>
    <property type="match status" value="1"/>
</dbReference>
<comment type="catalytic activity">
    <reaction evidence="1 17">
        <text>alpha-D-galactose 1-phosphate + UDP-alpha-D-glucose = alpha-D-glucose 1-phosphate + UDP-alpha-D-galactose</text>
        <dbReference type="Rhea" id="RHEA:13989"/>
        <dbReference type="ChEBI" id="CHEBI:58336"/>
        <dbReference type="ChEBI" id="CHEBI:58601"/>
        <dbReference type="ChEBI" id="CHEBI:58885"/>
        <dbReference type="ChEBI" id="CHEBI:66914"/>
        <dbReference type="EC" id="2.7.7.12"/>
    </reaction>
</comment>
<feature type="binding site" description="in other chain" evidence="14">
    <location>
        <begin position="161"/>
        <end position="163"/>
    </location>
    <ligand>
        <name>UDP-alpha-D-glucose</name>
        <dbReference type="ChEBI" id="CHEBI:58885"/>
        <note>ligand shared between dimeric partners</note>
    </ligand>
</feature>
<dbReference type="NCBIfam" id="TIGR00209">
    <property type="entry name" value="galT_1"/>
    <property type="match status" value="1"/>
</dbReference>
<feature type="binding site" evidence="15">
    <location>
        <position position="55"/>
    </location>
    <ligand>
        <name>Zn(2+)</name>
        <dbReference type="ChEBI" id="CHEBI:29105"/>
    </ligand>
</feature>
<evidence type="ECO:0000256" key="18">
    <source>
        <dbReference type="SAM" id="MobiDB-lite"/>
    </source>
</evidence>
<dbReference type="PANTHER" id="PTHR11943">
    <property type="entry name" value="GALACTOSE-1-PHOSPHATE URIDYLYLTRANSFERASE"/>
    <property type="match status" value="1"/>
</dbReference>
<feature type="binding site" description="in other chain" evidence="14">
    <location>
        <position position="61"/>
    </location>
    <ligand>
        <name>UDP-alpha-D-glucose</name>
        <dbReference type="ChEBI" id="CHEBI:58885"/>
        <note>ligand shared between dimeric partners</note>
    </ligand>
</feature>
<dbReference type="Pfam" id="PF02744">
    <property type="entry name" value="GalP_UDP_tr_C"/>
    <property type="match status" value="1"/>
</dbReference>
<keyword evidence="9 15" id="KW-0862">Zinc</keyword>
<feature type="binding site" evidence="15">
    <location>
        <position position="166"/>
    </location>
    <ligand>
        <name>Zn(2+)</name>
        <dbReference type="ChEBI" id="CHEBI:29105"/>
    </ligand>
</feature>
<evidence type="ECO:0000256" key="12">
    <source>
        <dbReference type="NCBIfam" id="TIGR00209"/>
    </source>
</evidence>
<dbReference type="FunFam" id="3.30.428.10:FF:000002">
    <property type="entry name" value="Galactose-1-phosphate uridylyltransferase"/>
    <property type="match status" value="1"/>
</dbReference>
<feature type="region of interest" description="Disordered" evidence="18">
    <location>
        <begin position="28"/>
        <end position="47"/>
    </location>
</feature>
<dbReference type="OrthoDB" id="9769064at2"/>
<evidence type="ECO:0000256" key="10">
    <source>
        <dbReference type="ARBA" id="ARBA00023144"/>
    </source>
</evidence>
<evidence type="ECO:0000256" key="16">
    <source>
        <dbReference type="PIRSR" id="PIRSR000808-4"/>
    </source>
</evidence>
<dbReference type="NCBIfam" id="NF008724">
    <property type="entry name" value="PRK11720.1"/>
    <property type="match status" value="1"/>
</dbReference>
<keyword evidence="22" id="KW-1185">Reference proteome</keyword>
<evidence type="ECO:0000256" key="11">
    <source>
        <dbReference type="ARBA" id="ARBA00023277"/>
    </source>
</evidence>
<keyword evidence="16" id="KW-0408">Iron</keyword>
<feature type="domain" description="Galactose-1-phosphate uridyl transferase C-terminal" evidence="20">
    <location>
        <begin position="185"/>
        <end position="340"/>
    </location>
</feature>
<feature type="binding site" description="in other chain" evidence="14">
    <location>
        <position position="325"/>
    </location>
    <ligand>
        <name>UDP-alpha-D-glucose</name>
        <dbReference type="ChEBI" id="CHEBI:58885"/>
        <note>ligand shared between dimeric partners</note>
    </ligand>
</feature>
<evidence type="ECO:0000256" key="2">
    <source>
        <dbReference type="ARBA" id="ARBA00004947"/>
    </source>
</evidence>
<feature type="binding site" evidence="14">
    <location>
        <begin position="318"/>
        <end position="319"/>
    </location>
    <ligand>
        <name>UDP-alpha-D-glucose</name>
        <dbReference type="ChEBI" id="CHEBI:58885"/>
        <note>ligand shared between dimeric partners</note>
    </ligand>
</feature>
<feature type="binding site" description="in other chain" evidence="14">
    <location>
        <position position="170"/>
    </location>
    <ligand>
        <name>UDP-alpha-D-glucose</name>
        <dbReference type="ChEBI" id="CHEBI:58885"/>
        <note>ligand shared between dimeric partners</note>
    </ligand>
</feature>
<feature type="active site" description="Tele-UMP-histidine intermediate" evidence="13">
    <location>
        <position position="168"/>
    </location>
</feature>
<gene>
    <name evidence="21" type="ORF">SAMN06296052_11628</name>
</gene>
<dbReference type="RefSeq" id="WP_089320382.1">
    <property type="nucleotide sequence ID" value="NZ_FZOQ01000016.1"/>
</dbReference>
<feature type="domain" description="Galactose-1-phosphate uridyl transferase N-terminal" evidence="19">
    <location>
        <begin position="4"/>
        <end position="178"/>
    </location>
</feature>
<comment type="cofactor">
    <cofactor evidence="16">
        <name>Fe cation</name>
        <dbReference type="ChEBI" id="CHEBI:24875"/>
    </cofactor>
    <text evidence="16">Binds 1 Fe cation per subunit.</text>
</comment>
<keyword evidence="8 15" id="KW-0479">Metal-binding</keyword>
<dbReference type="SUPFAM" id="SSF54197">
    <property type="entry name" value="HIT-like"/>
    <property type="match status" value="2"/>
</dbReference>
<evidence type="ECO:0000256" key="7">
    <source>
        <dbReference type="ARBA" id="ARBA00022695"/>
    </source>
</evidence>
<evidence type="ECO:0000256" key="14">
    <source>
        <dbReference type="PIRSR" id="PIRSR000808-2"/>
    </source>
</evidence>
<dbReference type="UniPathway" id="UPA00214"/>
<comment type="pathway">
    <text evidence="2 17">Carbohydrate metabolism; galactose metabolism.</text>
</comment>
<keyword evidence="6 17" id="KW-0808">Transferase</keyword>
<keyword evidence="7 17" id="KW-0548">Nucleotidyltransferase</keyword>
<dbReference type="Gene3D" id="3.30.428.10">
    <property type="entry name" value="HIT-like"/>
    <property type="match status" value="2"/>
</dbReference>
<dbReference type="GO" id="GO:0005737">
    <property type="term" value="C:cytoplasm"/>
    <property type="evidence" value="ECO:0007669"/>
    <property type="project" value="TreeGrafter"/>
</dbReference>
<dbReference type="Pfam" id="PF01087">
    <property type="entry name" value="GalP_UDP_transf"/>
    <property type="match status" value="1"/>
</dbReference>
<sequence length="343" mass="39427">MSSFDLAEHPHRRYNPLSGEWVLVSPHRAKRPWQGQQEEASREQRPEYDPSCYLCPTNERANGEHNPAYKSTYIFENDFGALRADTPTGSFAKGGLLRAESERGICKVICFSPRHDLTLPEMEVGDIRKVVDLWQQEYEELGKLDFIKHVQIFENKGSVMGSSNPHPHGQIWAQSTVPGGPAREAAQQREYYEREGRSLLQDYLAVEQEEKERILFENEHFAALVPFWAVWPFETMLIPKRHMQHIGQMGEEEKDAFAEALKRLTGAYDQVFNVSFPYSSGIHQSPTDGQGHPEWHLHMHFYPPLLRSASVKKFMVGYEMMGDPQRDITPETSAARLRDLILS</sequence>
<dbReference type="InterPro" id="IPR036265">
    <property type="entry name" value="HIT-like_sf"/>
</dbReference>
<reference evidence="22" key="1">
    <citation type="submission" date="2017-06" db="EMBL/GenBank/DDBJ databases">
        <authorList>
            <person name="Varghese N."/>
            <person name="Submissions S."/>
        </authorList>
    </citation>
    <scope>NUCLEOTIDE SEQUENCE [LARGE SCALE GENOMIC DNA]</scope>
    <source>
        <strain evidence="22">NKM1</strain>
    </source>
</reference>
<proteinExistence type="inferred from homology"/>
<evidence type="ECO:0000259" key="19">
    <source>
        <dbReference type="Pfam" id="PF01087"/>
    </source>
</evidence>
<evidence type="ECO:0000313" key="21">
    <source>
        <dbReference type="EMBL" id="SNS89531.1"/>
    </source>
</evidence>
<dbReference type="PIRSF" id="PIRSF000808">
    <property type="entry name" value="GalT"/>
    <property type="match status" value="1"/>
</dbReference>
<evidence type="ECO:0000256" key="17">
    <source>
        <dbReference type="RuleBase" id="RU000506"/>
    </source>
</evidence>
<keyword evidence="11 17" id="KW-0119">Carbohydrate metabolism</keyword>
<evidence type="ECO:0000256" key="9">
    <source>
        <dbReference type="ARBA" id="ARBA00022833"/>
    </source>
</evidence>
<dbReference type="InterPro" id="IPR019779">
    <property type="entry name" value="GalP_UDPtransf1_His-AS"/>
</dbReference>
<dbReference type="GO" id="GO:0033499">
    <property type="term" value="P:galactose catabolic process via UDP-galactose, Leloir pathway"/>
    <property type="evidence" value="ECO:0007669"/>
    <property type="project" value="TreeGrafter"/>
</dbReference>
<dbReference type="InterPro" id="IPR005849">
    <property type="entry name" value="GalP_Utransf_N"/>
</dbReference>
<dbReference type="EMBL" id="FZOQ01000016">
    <property type="protein sequence ID" value="SNS89531.1"/>
    <property type="molecule type" value="Genomic_DNA"/>
</dbReference>
<evidence type="ECO:0000256" key="1">
    <source>
        <dbReference type="ARBA" id="ARBA00001107"/>
    </source>
</evidence>
<dbReference type="EC" id="2.7.7.12" evidence="4 12"/>
<dbReference type="GO" id="GO:0008270">
    <property type="term" value="F:zinc ion binding"/>
    <property type="evidence" value="ECO:0007669"/>
    <property type="project" value="InterPro"/>
</dbReference>
<feature type="binding site" evidence="15">
    <location>
        <position position="52"/>
    </location>
    <ligand>
        <name>Zn(2+)</name>
        <dbReference type="ChEBI" id="CHEBI:29105"/>
    </ligand>
</feature>
<evidence type="ECO:0000256" key="3">
    <source>
        <dbReference type="ARBA" id="ARBA00010951"/>
    </source>
</evidence>
<comment type="similarity">
    <text evidence="3 17">Belongs to the galactose-1-phosphate uridylyltransferase type 1 family.</text>
</comment>
<feature type="binding site" evidence="14">
    <location>
        <begin position="28"/>
        <end position="31"/>
    </location>
    <ligand>
        <name>UDP-alpha-D-glucose</name>
        <dbReference type="ChEBI" id="CHEBI:58885"/>
        <note>ligand shared between dimeric partners</note>
    </ligand>
</feature>
<evidence type="ECO:0000256" key="15">
    <source>
        <dbReference type="PIRSR" id="PIRSR000808-3"/>
    </source>
</evidence>
<comment type="cofactor">
    <cofactor evidence="15">
        <name>Zn(2+)</name>
        <dbReference type="ChEBI" id="CHEBI:29105"/>
    </cofactor>
    <text evidence="15">Binds 1 zinc ion per subunit.</text>
</comment>
<dbReference type="Proteomes" id="UP000198432">
    <property type="component" value="Unassembled WGS sequence"/>
</dbReference>